<evidence type="ECO:0008006" key="5">
    <source>
        <dbReference type="Google" id="ProtNLM"/>
    </source>
</evidence>
<proteinExistence type="predicted"/>
<reference evidence="3 4" key="1">
    <citation type="submission" date="2013-08" db="EMBL/GenBank/DDBJ databases">
        <authorList>
            <person name="Weinstock G."/>
            <person name="Sodergren E."/>
            <person name="Wylie T."/>
            <person name="Fulton L."/>
            <person name="Fulton R."/>
            <person name="Fronick C."/>
            <person name="O'Laughlin M."/>
            <person name="Godfrey J."/>
            <person name="Miner T."/>
            <person name="Herter B."/>
            <person name="Appelbaum E."/>
            <person name="Cordes M."/>
            <person name="Lek S."/>
            <person name="Wollam A."/>
            <person name="Pepin K.H."/>
            <person name="Palsikar V.B."/>
            <person name="Mitreva M."/>
            <person name="Wilson R.K."/>
        </authorList>
    </citation>
    <scope>NUCLEOTIDE SEQUENCE [LARGE SCALE GENOMIC DNA]</scope>
    <source>
        <strain evidence="3 4">ATCC BAA-474</strain>
    </source>
</reference>
<evidence type="ECO:0000313" key="3">
    <source>
        <dbReference type="EMBL" id="ERT69058.1"/>
    </source>
</evidence>
<keyword evidence="4" id="KW-1185">Reference proteome</keyword>
<gene>
    <name evidence="3" type="ORF">HMPREF0202_01025</name>
</gene>
<evidence type="ECO:0000313" key="4">
    <source>
        <dbReference type="Proteomes" id="UP000017081"/>
    </source>
</evidence>
<organism evidence="3 4">
    <name type="scientific">Cetobacterium somerae ATCC BAA-474</name>
    <dbReference type="NCBI Taxonomy" id="1319815"/>
    <lineage>
        <taxon>Bacteria</taxon>
        <taxon>Fusobacteriati</taxon>
        <taxon>Fusobacteriota</taxon>
        <taxon>Fusobacteriia</taxon>
        <taxon>Fusobacteriales</taxon>
        <taxon>Fusobacteriaceae</taxon>
        <taxon>Cetobacterium</taxon>
    </lineage>
</organism>
<evidence type="ECO:0000259" key="1">
    <source>
        <dbReference type="Pfam" id="PF00754"/>
    </source>
</evidence>
<dbReference type="InterPro" id="IPR031161">
    <property type="entry name" value="Peptidase_M60_dom"/>
</dbReference>
<dbReference type="Pfam" id="PF13402">
    <property type="entry name" value="Peptidase_M60"/>
    <property type="match status" value="1"/>
</dbReference>
<evidence type="ECO:0000259" key="2">
    <source>
        <dbReference type="Pfam" id="PF13402"/>
    </source>
</evidence>
<dbReference type="STRING" id="1319815.HMPREF0202_01025"/>
<protein>
    <recommendedName>
        <fullName evidence="5">Peptidase M60 domain-containing protein</fullName>
    </recommendedName>
</protein>
<dbReference type="Gene3D" id="2.60.120.260">
    <property type="entry name" value="Galactose-binding domain-like"/>
    <property type="match status" value="2"/>
</dbReference>
<dbReference type="InterPro" id="IPR000421">
    <property type="entry name" value="FA58C"/>
</dbReference>
<sequence length="1505" mass="175414">MDLKEFVPELIFIRNGNAPSSKTFTLKLNDYSVVTNLILESQNNIFPSSLNIQFKDFLNNTINLHAREISEEGNIQKWELDPVLTREVKVLIEDDEASIINVTPVIVNGRKYYKNEDVDTRIKLNEVEISSENQNKEFYFKLQESRIVDRIEFIPNGEFELFYSSGDNQDFVKITVEADSSSGTYKFLPIMMKKLFIRSSNPLTVNFLENTNIFIFNYISYEIDSLFTDNTFTALNEGITYNTIKAISSKVHTTEEYILKLNLAKKLLTGKEDGKTMIYRNDKFEMWKEFSLSENLAHGYIEVEYTDNYGNIFTKVPLSIDENKVTFKPFFAKDITFKIYGANQENLTITGAPFREDYYSEIDEDTRIDKSTITATSGCGHYAHLVAQRAVDGDEATQFHSNPFTSIGYGDVYFSFSQEKVIDRVHVLTRPNSLGRIQNYTLLYKESSEDEWMEVAQCLMDGISGNWRNVHFKPILAKELCVRVTKGNDDHVLIYETEFFRYNRLYDTLMECFTDETKTSLVDKVDLEYLRYLRTLLANTAEYNSIYKEIENLYLESIEPNVFKAENLKEYSVVTGLQFVALENILRADIRYFDKQEKAFKLKNIEITHLENNQKVVNFTEIYTDNFELLIYGTYEIYGVEAIIENIENYSFNTDEDTKYNNDNVIIDYYAVDNVIYNMIKFSEKKLISKFLTTFEDRFSIYCENPLTKERYLYNENNQFNSRIEPMFISELFIKTANRRIRKDELSTYIHNFLEDDLNELFVDKTFTSLKDDVTFEKILKLEERVLVTQEYIDKIQLAKDLFRERVFYKDIDYSNNDLRVINHLKLKLKNNINTLYGVEILYVDSLGNNRVLKTINYTLKENEIDINFSSIYTQDFKVRVFLEEIEKWKPHYIEIIPCTQSDYYVINDLFTEIPQNTIKGISRCGSHKPIENALDGDLETNFYGSSIGDVEFIFETPKVVDQFRYVCKSINGNIKSGEIYYKETSSDQWRFATTFSIGNSANDEVKILKIPPVLAKEVMIRTLESSSNSVSLYEVNFKIYNPIHARIKDIFNDDFTKVKPGIGIKDIEEIEKYVTEDKELIVALELAKVFINNNSSNPFDVLSIKALEKTNSFYFNRINANSTGNLYMTPHYLKPNQDYIFVFNRTITGTLTSFLGKPNPNCNFNFKQGINIINPGDQQGQLFLQGSRESEIRMYTLSELDNGLTYRYGYDSFKEFYQKSKIESIMPEYHSCNLAYIEGVNTIAAFDIDWLKSNIKPENFLDVLRTRDEYIDFLYNLVGANKAFDEPIPYKRLMWTGLSTNNPHAGVGTGNGYTAYSGGPLAFNHLTKERYAHHWVVGHEVGHELDNNGYLMGLFGEVFNNWFAESGILEYIHGGGWSNDNIITNEEISIYDADYWGKLAFWFKMRYFYNDKEFIIKMNEYMQANPTTSNEDAASKLAMFTSDILNRDTSDYFLRHSFPISQEAIDVCKTYPPFAIPIWQINWNNKEEFIAEENRLFLEKLITV</sequence>
<dbReference type="Proteomes" id="UP000017081">
    <property type="component" value="Unassembled WGS sequence"/>
</dbReference>
<dbReference type="Gene3D" id="1.10.390.30">
    <property type="entry name" value="Peptidase M60, enhancin-like domain 3"/>
    <property type="match status" value="1"/>
</dbReference>
<dbReference type="InterPro" id="IPR008979">
    <property type="entry name" value="Galactose-bd-like_sf"/>
</dbReference>
<dbReference type="InterPro" id="IPR042279">
    <property type="entry name" value="Pep_M60_3"/>
</dbReference>
<name>U7VE19_9FUSO</name>
<accession>U7VE19</accession>
<dbReference type="Pfam" id="PF00754">
    <property type="entry name" value="F5_F8_type_C"/>
    <property type="match status" value="1"/>
</dbReference>
<comment type="caution">
    <text evidence="3">The sequence shown here is derived from an EMBL/GenBank/DDBJ whole genome shotgun (WGS) entry which is preliminary data.</text>
</comment>
<feature type="domain" description="Peptidase M60" evidence="2">
    <location>
        <begin position="1231"/>
        <end position="1454"/>
    </location>
</feature>
<dbReference type="RefSeq" id="WP_023050565.1">
    <property type="nucleotide sequence ID" value="NZ_CP173062.2"/>
</dbReference>
<dbReference type="HOGENOM" id="CLU_248460_0_0_0"/>
<dbReference type="EMBL" id="AXZF01000038">
    <property type="protein sequence ID" value="ERT69058.1"/>
    <property type="molecule type" value="Genomic_DNA"/>
</dbReference>
<feature type="domain" description="F5/8 type C" evidence="1">
    <location>
        <begin position="373"/>
        <end position="496"/>
    </location>
</feature>
<dbReference type="SUPFAM" id="SSF49785">
    <property type="entry name" value="Galactose-binding domain-like"/>
    <property type="match status" value="2"/>
</dbReference>